<dbReference type="InterPro" id="IPR004918">
    <property type="entry name" value="Cdc37"/>
</dbReference>
<dbReference type="Proteomes" id="UP001187682">
    <property type="component" value="Unassembled WGS sequence"/>
</dbReference>
<dbReference type="InterPro" id="IPR013874">
    <property type="entry name" value="Cdc37_Hsp90-bd"/>
</dbReference>
<name>A0AAE8MVL9_9PEZI</name>
<evidence type="ECO:0000256" key="6">
    <source>
        <dbReference type="SAM" id="MobiDB-lite"/>
    </source>
</evidence>
<feature type="region of interest" description="Disordered" evidence="6">
    <location>
        <begin position="202"/>
        <end position="257"/>
    </location>
</feature>
<dbReference type="SUPFAM" id="SSF101391">
    <property type="entry name" value="Hsp90 co-chaperone CDC37"/>
    <property type="match status" value="1"/>
</dbReference>
<feature type="domain" description="Cdc37 N-terminal" evidence="9">
    <location>
        <begin position="2"/>
        <end position="204"/>
    </location>
</feature>
<dbReference type="AlphaFoldDB" id="A0AAE8MVL9"/>
<feature type="domain" description="Cdc37 Hsp90 binding" evidence="8">
    <location>
        <begin position="207"/>
        <end position="378"/>
    </location>
</feature>
<dbReference type="GO" id="GO:0051087">
    <property type="term" value="F:protein-folding chaperone binding"/>
    <property type="evidence" value="ECO:0007669"/>
    <property type="project" value="TreeGrafter"/>
</dbReference>
<reference evidence="10" key="1">
    <citation type="submission" date="2018-03" db="EMBL/GenBank/DDBJ databases">
        <authorList>
            <person name="Guldener U."/>
        </authorList>
    </citation>
    <scope>NUCLEOTIDE SEQUENCE</scope>
</reference>
<feature type="region of interest" description="Disordered" evidence="6">
    <location>
        <begin position="467"/>
        <end position="502"/>
    </location>
</feature>
<dbReference type="Pfam" id="PF08565">
    <property type="entry name" value="CDC37_M"/>
    <property type="match status" value="1"/>
</dbReference>
<protein>
    <recommendedName>
        <fullName evidence="5">Hsp90 chaperone protein kinase-targeting subunit</fullName>
    </recommendedName>
</protein>
<dbReference type="InterPro" id="IPR038189">
    <property type="entry name" value="Cdc37_Hsp90-bd_sf"/>
</dbReference>
<accession>A0AAE8MVL9</accession>
<dbReference type="SMART" id="SM01071">
    <property type="entry name" value="CDC37_N"/>
    <property type="match status" value="1"/>
</dbReference>
<feature type="region of interest" description="Disordered" evidence="6">
    <location>
        <begin position="101"/>
        <end position="126"/>
    </location>
</feature>
<keyword evidence="3" id="KW-0963">Cytoplasm</keyword>
<comment type="subcellular location">
    <subcellularLocation>
        <location evidence="1">Cytoplasm</location>
    </subcellularLocation>
</comment>
<evidence type="ECO:0000256" key="1">
    <source>
        <dbReference type="ARBA" id="ARBA00004496"/>
    </source>
</evidence>
<feature type="compositionally biased region" description="Polar residues" evidence="6">
    <location>
        <begin position="202"/>
        <end position="212"/>
    </location>
</feature>
<dbReference type="GO" id="GO:0050821">
    <property type="term" value="P:protein stabilization"/>
    <property type="evidence" value="ECO:0007669"/>
    <property type="project" value="TreeGrafter"/>
</dbReference>
<evidence type="ECO:0000256" key="2">
    <source>
        <dbReference type="ARBA" id="ARBA00006222"/>
    </source>
</evidence>
<dbReference type="Pfam" id="PF08564">
    <property type="entry name" value="CDC37_C"/>
    <property type="match status" value="1"/>
</dbReference>
<organism evidence="10 11">
    <name type="scientific">Cephalotrichum gorgonifer</name>
    <dbReference type="NCBI Taxonomy" id="2041049"/>
    <lineage>
        <taxon>Eukaryota</taxon>
        <taxon>Fungi</taxon>
        <taxon>Dikarya</taxon>
        <taxon>Ascomycota</taxon>
        <taxon>Pezizomycotina</taxon>
        <taxon>Sordariomycetes</taxon>
        <taxon>Hypocreomycetidae</taxon>
        <taxon>Microascales</taxon>
        <taxon>Microascaceae</taxon>
        <taxon>Cephalotrichum</taxon>
    </lineage>
</organism>
<evidence type="ECO:0000313" key="10">
    <source>
        <dbReference type="EMBL" id="SPO01009.1"/>
    </source>
</evidence>
<evidence type="ECO:0000259" key="9">
    <source>
        <dbReference type="SMART" id="SM01071"/>
    </source>
</evidence>
<comment type="similarity">
    <text evidence="2">Belongs to the CDC37 family.</text>
</comment>
<dbReference type="InterPro" id="IPR013873">
    <property type="entry name" value="Cdc37_C"/>
</dbReference>
<proteinExistence type="inferred from homology"/>
<dbReference type="GO" id="GO:0005737">
    <property type="term" value="C:cytoplasm"/>
    <property type="evidence" value="ECO:0007669"/>
    <property type="project" value="UniProtKB-SubCell"/>
</dbReference>
<evidence type="ECO:0000256" key="4">
    <source>
        <dbReference type="ARBA" id="ARBA00023186"/>
    </source>
</evidence>
<dbReference type="GO" id="GO:0019901">
    <property type="term" value="F:protein kinase binding"/>
    <property type="evidence" value="ECO:0007669"/>
    <property type="project" value="InterPro"/>
</dbReference>
<sequence length="502" mass="54960">MPVDYSKWDALELSDDSDIEVHPNVDKRSFIRAKQNQIHQQREQRKHELATLKYEHILNAGLAKRLTDLLAALKNYAKDATSSDAPAQRAAELAFRAVMESGPKDPADDKLPPRPEGVHEGQGDGYPTTYSKMLATVLDLANKALDERKVEPEKRFQSMIDEIGVHLKQVNDLQAKSAIRVRELEEEDARKITSENYHTGFDSSYVNKSAGSSKEKGAAATATTTTPELLNPQAVAAGGTAEKAAKSGGDDDDDADIEASPEAKKFAQIPVGDYRASLAFITAHPSIVAEKETDGLLVEAFNAGLEGDDKFSLQCVHQALLLQYCRALGKDGVSMFFKRISSKGQAHDMFFKDVTDTHAKIRSRTREIKREREAEAAGGAGVEQIQLHAVEPGTVINITIPEENSESEEVRAQRAVYDGFKPEVKKALETGSLDELNKVLGAMGVDEAEELVGLLGEAGCLSLEEEIIDTTTEEGKKRLEDMERERAEGAPSTEAEPYPDPE</sequence>
<evidence type="ECO:0000313" key="11">
    <source>
        <dbReference type="Proteomes" id="UP001187682"/>
    </source>
</evidence>
<evidence type="ECO:0000256" key="3">
    <source>
        <dbReference type="ARBA" id="ARBA00022490"/>
    </source>
</evidence>
<dbReference type="Pfam" id="PF03234">
    <property type="entry name" value="CDC37_N"/>
    <property type="match status" value="1"/>
</dbReference>
<dbReference type="SMART" id="SM01069">
    <property type="entry name" value="CDC37_C"/>
    <property type="match status" value="1"/>
</dbReference>
<gene>
    <name evidence="10" type="ORF">DNG_03757</name>
</gene>
<dbReference type="GO" id="GO:0051082">
    <property type="term" value="F:unfolded protein binding"/>
    <property type="evidence" value="ECO:0007669"/>
    <property type="project" value="TreeGrafter"/>
</dbReference>
<evidence type="ECO:0000259" key="8">
    <source>
        <dbReference type="SMART" id="SM01070"/>
    </source>
</evidence>
<dbReference type="InterPro" id="IPR013855">
    <property type="entry name" value="Cdc37_N_dom"/>
</dbReference>
<dbReference type="GO" id="GO:0006457">
    <property type="term" value="P:protein folding"/>
    <property type="evidence" value="ECO:0007669"/>
    <property type="project" value="TreeGrafter"/>
</dbReference>
<dbReference type="FunFam" id="1.20.58.610:FF:000002">
    <property type="entry name" value="Hsp90 co-chaperone Cdc37, putative"/>
    <property type="match status" value="1"/>
</dbReference>
<feature type="compositionally biased region" description="Basic and acidic residues" evidence="6">
    <location>
        <begin position="102"/>
        <end position="122"/>
    </location>
</feature>
<keyword evidence="4" id="KW-0143">Chaperone</keyword>
<dbReference type="PANTHER" id="PTHR12800:SF4">
    <property type="entry name" value="HSP90 CO-CHAPERONE CDC37"/>
    <property type="match status" value="1"/>
</dbReference>
<dbReference type="EMBL" id="ONZQ02000004">
    <property type="protein sequence ID" value="SPO01009.1"/>
    <property type="molecule type" value="Genomic_DNA"/>
</dbReference>
<evidence type="ECO:0000256" key="5">
    <source>
        <dbReference type="ARBA" id="ARBA00031396"/>
    </source>
</evidence>
<keyword evidence="11" id="KW-1185">Reference proteome</keyword>
<evidence type="ECO:0000259" key="7">
    <source>
        <dbReference type="SMART" id="SM01069"/>
    </source>
</evidence>
<dbReference type="SMART" id="SM01070">
    <property type="entry name" value="CDC37_M"/>
    <property type="match status" value="1"/>
</dbReference>
<dbReference type="GO" id="GO:0031072">
    <property type="term" value="F:heat shock protein binding"/>
    <property type="evidence" value="ECO:0007669"/>
    <property type="project" value="TreeGrafter"/>
</dbReference>
<dbReference type="PANTHER" id="PTHR12800">
    <property type="entry name" value="CDC37-RELATED"/>
    <property type="match status" value="1"/>
</dbReference>
<feature type="domain" description="Cdc37 C-terminal" evidence="7">
    <location>
        <begin position="398"/>
        <end position="500"/>
    </location>
</feature>
<comment type="caution">
    <text evidence="10">The sequence shown here is derived from an EMBL/GenBank/DDBJ whole genome shotgun (WGS) entry which is preliminary data.</text>
</comment>
<feature type="compositionally biased region" description="Basic and acidic residues" evidence="6">
    <location>
        <begin position="473"/>
        <end position="488"/>
    </location>
</feature>
<dbReference type="Gene3D" id="1.20.58.610">
    <property type="entry name" value="Cdc37, Hsp90 binding domain"/>
    <property type="match status" value="1"/>
</dbReference>